<dbReference type="EMBL" id="LR796758">
    <property type="protein sequence ID" value="CAB4163927.1"/>
    <property type="molecule type" value="Genomic_DNA"/>
</dbReference>
<protein>
    <recommendedName>
        <fullName evidence="5">HNH endonuclease</fullName>
    </recommendedName>
</protein>
<dbReference type="EMBL" id="LR797099">
    <property type="protein sequence ID" value="CAB4186937.1"/>
    <property type="molecule type" value="Genomic_DNA"/>
</dbReference>
<evidence type="ECO:0000313" key="2">
    <source>
        <dbReference type="EMBL" id="CAB4165833.1"/>
    </source>
</evidence>
<organism evidence="4">
    <name type="scientific">uncultured Caudovirales phage</name>
    <dbReference type="NCBI Taxonomy" id="2100421"/>
    <lineage>
        <taxon>Viruses</taxon>
        <taxon>Duplodnaviria</taxon>
        <taxon>Heunggongvirae</taxon>
        <taxon>Uroviricota</taxon>
        <taxon>Caudoviricetes</taxon>
        <taxon>Peduoviridae</taxon>
        <taxon>Maltschvirus</taxon>
        <taxon>Maltschvirus maltsch</taxon>
    </lineage>
</organism>
<sequence>MRSVINNYAPRCALPNCINRVGYHKSGKNVSGTLNAKWKMFCEPHRTTKRKVEVEKWKLRQGCANVDKHYGFACGSIITLSAQLDINHKNGDRYLNTSANLECLCKICHTRVTLENKHHKNRYNNTVPLNPKLWEVL</sequence>
<evidence type="ECO:0000313" key="3">
    <source>
        <dbReference type="EMBL" id="CAB4186937.1"/>
    </source>
</evidence>
<evidence type="ECO:0000313" key="4">
    <source>
        <dbReference type="EMBL" id="CAB4221362.1"/>
    </source>
</evidence>
<accession>A0A6J5T0K2</accession>
<name>A0A6J5T0K2_9CAUD</name>
<dbReference type="EMBL" id="LR797502">
    <property type="protein sequence ID" value="CAB4221362.1"/>
    <property type="molecule type" value="Genomic_DNA"/>
</dbReference>
<evidence type="ECO:0000313" key="1">
    <source>
        <dbReference type="EMBL" id="CAB4163927.1"/>
    </source>
</evidence>
<dbReference type="EMBL" id="LR796776">
    <property type="protein sequence ID" value="CAB4165833.1"/>
    <property type="molecule type" value="Genomic_DNA"/>
</dbReference>
<proteinExistence type="predicted"/>
<reference evidence="4" key="1">
    <citation type="submission" date="2020-05" db="EMBL/GenBank/DDBJ databases">
        <authorList>
            <person name="Chiriac C."/>
            <person name="Salcher M."/>
            <person name="Ghai R."/>
            <person name="Kavagutti S V."/>
        </authorList>
    </citation>
    <scope>NUCLEOTIDE SEQUENCE</scope>
</reference>
<gene>
    <name evidence="3" type="ORF">UFOVP1146_283</name>
    <name evidence="4" type="ORF">UFOVP1638_282</name>
    <name evidence="1" type="ORF">UFOVP812_196</name>
    <name evidence="2" type="ORF">UFOVP818_369</name>
</gene>
<evidence type="ECO:0008006" key="5">
    <source>
        <dbReference type="Google" id="ProtNLM"/>
    </source>
</evidence>